<feature type="non-terminal residue" evidence="1">
    <location>
        <position position="1"/>
    </location>
</feature>
<evidence type="ECO:0000313" key="2">
    <source>
        <dbReference type="Proteomes" id="UP000499080"/>
    </source>
</evidence>
<comment type="caution">
    <text evidence="1">The sequence shown here is derived from an EMBL/GenBank/DDBJ whole genome shotgun (WGS) entry which is preliminary data.</text>
</comment>
<name>A0A4Y2R9N5_ARAVE</name>
<protein>
    <submittedName>
        <fullName evidence="1">Uncharacterized protein</fullName>
    </submittedName>
</protein>
<proteinExistence type="predicted"/>
<evidence type="ECO:0000313" key="1">
    <source>
        <dbReference type="EMBL" id="GBN71545.1"/>
    </source>
</evidence>
<sequence length="90" mass="9754">GSFGGNDVNPNLGGYFPSSSLTEFRRKRRIGTSQTWVSFSLLALKIGNFGREHEIGILNLGGHFPPSLFCTGFGGTTRIESSQPGWSFSL</sequence>
<accession>A0A4Y2R9N5</accession>
<dbReference type="EMBL" id="BGPR01016023">
    <property type="protein sequence ID" value="GBN71545.1"/>
    <property type="molecule type" value="Genomic_DNA"/>
</dbReference>
<organism evidence="1 2">
    <name type="scientific">Araneus ventricosus</name>
    <name type="common">Orbweaver spider</name>
    <name type="synonym">Epeira ventricosa</name>
    <dbReference type="NCBI Taxonomy" id="182803"/>
    <lineage>
        <taxon>Eukaryota</taxon>
        <taxon>Metazoa</taxon>
        <taxon>Ecdysozoa</taxon>
        <taxon>Arthropoda</taxon>
        <taxon>Chelicerata</taxon>
        <taxon>Arachnida</taxon>
        <taxon>Araneae</taxon>
        <taxon>Araneomorphae</taxon>
        <taxon>Entelegynae</taxon>
        <taxon>Araneoidea</taxon>
        <taxon>Araneidae</taxon>
        <taxon>Araneus</taxon>
    </lineage>
</organism>
<dbReference type="AlphaFoldDB" id="A0A4Y2R9N5"/>
<dbReference type="Proteomes" id="UP000499080">
    <property type="component" value="Unassembled WGS sequence"/>
</dbReference>
<reference evidence="1 2" key="1">
    <citation type="journal article" date="2019" name="Sci. Rep.">
        <title>Orb-weaving spider Araneus ventricosus genome elucidates the spidroin gene catalogue.</title>
        <authorList>
            <person name="Kono N."/>
            <person name="Nakamura H."/>
            <person name="Ohtoshi R."/>
            <person name="Moran D.A.P."/>
            <person name="Shinohara A."/>
            <person name="Yoshida Y."/>
            <person name="Fujiwara M."/>
            <person name="Mori M."/>
            <person name="Tomita M."/>
            <person name="Arakawa K."/>
        </authorList>
    </citation>
    <scope>NUCLEOTIDE SEQUENCE [LARGE SCALE GENOMIC DNA]</scope>
</reference>
<keyword evidence="2" id="KW-1185">Reference proteome</keyword>
<gene>
    <name evidence="1" type="ORF">AVEN_70458_1</name>
</gene>